<evidence type="ECO:0000313" key="8">
    <source>
        <dbReference type="Proteomes" id="UP001269375"/>
    </source>
</evidence>
<evidence type="ECO:0000256" key="4">
    <source>
        <dbReference type="ARBA" id="ARBA00022517"/>
    </source>
</evidence>
<evidence type="ECO:0000256" key="6">
    <source>
        <dbReference type="SAM" id="MobiDB-lite"/>
    </source>
</evidence>
<dbReference type="PANTHER" id="PTHR38099:SF1">
    <property type="entry name" value="LARGE RIBOSOMAL RNA SUBUNIT ACCUMULATION PROTEIN YCED"/>
    <property type="match status" value="1"/>
</dbReference>
<accession>A0ABU1GWL3</accession>
<dbReference type="Pfam" id="PF02620">
    <property type="entry name" value="YceD"/>
    <property type="match status" value="1"/>
</dbReference>
<gene>
    <name evidence="7" type="ORF">QC825_07055</name>
</gene>
<dbReference type="InterPro" id="IPR003772">
    <property type="entry name" value="YceD"/>
</dbReference>
<keyword evidence="4" id="KW-0690">Ribosome biogenesis</keyword>
<dbReference type="RefSeq" id="WP_251589693.1">
    <property type="nucleotide sequence ID" value="NZ_JAMLJI010000001.1"/>
</dbReference>
<dbReference type="Proteomes" id="UP001269375">
    <property type="component" value="Unassembled WGS sequence"/>
</dbReference>
<keyword evidence="8" id="KW-1185">Reference proteome</keyword>
<evidence type="ECO:0000256" key="3">
    <source>
        <dbReference type="ARBA" id="ARBA00015716"/>
    </source>
</evidence>
<reference evidence="7 8" key="1">
    <citation type="submission" date="2023-04" db="EMBL/GenBank/DDBJ databases">
        <title>A long-awaited taxogenomic arrangement of the family Halomonadaceae.</title>
        <authorList>
            <person name="De La Haba R."/>
            <person name="Chuvochina M."/>
            <person name="Wittouck S."/>
            <person name="Arahal D.R."/>
            <person name="Sanchez-Porro C."/>
            <person name="Hugenholtz P."/>
            <person name="Ventosa A."/>
        </authorList>
    </citation>
    <scope>NUCLEOTIDE SEQUENCE [LARGE SCALE GENOMIC DNA]</scope>
    <source>
        <strain evidence="7 8">DSM 22428</strain>
    </source>
</reference>
<dbReference type="InterPro" id="IPR039255">
    <property type="entry name" value="YceD_bac"/>
</dbReference>
<feature type="region of interest" description="Disordered" evidence="6">
    <location>
        <begin position="65"/>
        <end position="96"/>
    </location>
</feature>
<protein>
    <recommendedName>
        <fullName evidence="3">Large ribosomal RNA subunit accumulation protein YceD</fullName>
    </recommendedName>
    <alternativeName>
        <fullName evidence="5">23S rRNA accumulation protein YceD</fullName>
    </alternativeName>
</protein>
<evidence type="ECO:0000256" key="1">
    <source>
        <dbReference type="ARBA" id="ARBA00002868"/>
    </source>
</evidence>
<comment type="similarity">
    <text evidence="2">Belongs to the DUF177 domain family.</text>
</comment>
<sequence>MSISLDSSFLLGMVSSDALAAQMQKRYEPVFVEDEQLDLFPLVEDELLLTLPQVLYHDEDECPVGQDALQSGDPVAEGEETKTNPFSVLGSLKDKN</sequence>
<dbReference type="EMBL" id="JARWAO010000003">
    <property type="protein sequence ID" value="MDR5895827.1"/>
    <property type="molecule type" value="Genomic_DNA"/>
</dbReference>
<comment type="function">
    <text evidence="1">Plays a role in synthesis, processing and/or stability of 23S rRNA.</text>
</comment>
<dbReference type="PANTHER" id="PTHR38099">
    <property type="entry name" value="LARGE RIBOSOMAL RNA SUBUNIT ACCUMULATION PROTEIN YCED"/>
    <property type="match status" value="1"/>
</dbReference>
<comment type="caution">
    <text evidence="7">The sequence shown here is derived from an EMBL/GenBank/DDBJ whole genome shotgun (WGS) entry which is preliminary data.</text>
</comment>
<proteinExistence type="inferred from homology"/>
<evidence type="ECO:0000256" key="5">
    <source>
        <dbReference type="ARBA" id="ARBA00031841"/>
    </source>
</evidence>
<organism evidence="7 8">
    <name type="scientific">Larsenimonas suaedae</name>
    <dbReference type="NCBI Taxonomy" id="1851019"/>
    <lineage>
        <taxon>Bacteria</taxon>
        <taxon>Pseudomonadati</taxon>
        <taxon>Pseudomonadota</taxon>
        <taxon>Gammaproteobacteria</taxon>
        <taxon>Oceanospirillales</taxon>
        <taxon>Halomonadaceae</taxon>
        <taxon>Larsenimonas</taxon>
    </lineage>
</organism>
<evidence type="ECO:0000256" key="2">
    <source>
        <dbReference type="ARBA" id="ARBA00010740"/>
    </source>
</evidence>
<evidence type="ECO:0000313" key="7">
    <source>
        <dbReference type="EMBL" id="MDR5895827.1"/>
    </source>
</evidence>
<name>A0ABU1GWL3_9GAMM</name>